<dbReference type="Pfam" id="PF13614">
    <property type="entry name" value="AAA_31"/>
    <property type="match status" value="1"/>
</dbReference>
<sequence length="368" mass="40025">MPAHPNGVDRCECLTLSVTRLDSTDWGGGMLGEQLKAYREARGQSREDFAAFLNEGLERSYDRQRISRWENGGERIPQAVVAFVRKHPVLPVEKPGPALVVSLANQKGGVGKTTGCVNVGRMLADRGYSVVLVDSDPQANAGIHLSVDVVACEDAEKTLYYVLKGAAKAEECLVETRNPRLRVLPSSLKLAESETELAAQQFSHNTLRSRLADLRRSVDFILIDCPPTLGHLVTNALVASDTVLIPCQTQPLAFMGMGTLRKQIDFVRERGNPTLSLLGIVPTFYSGRTTQDQATLKDMHDTYGQEVHIFPPIPNTTLYPQSSAGGDALVAFNAKAPGIGTFDLVVQTLIAERDRRIVPAGHGVMTHG</sequence>
<keyword evidence="5" id="KW-1185">Reference proteome</keyword>
<reference evidence="5" key="1">
    <citation type="submission" date="2017-10" db="EMBL/GenBank/DDBJ databases">
        <authorList>
            <person name="Kravchenko I.K."/>
            <person name="Grouzdev D.S."/>
        </authorList>
    </citation>
    <scope>NUCLEOTIDE SEQUENCE [LARGE SCALE GENOMIC DNA]</scope>
    <source>
        <strain evidence="5">B2</strain>
    </source>
</reference>
<dbReference type="Gene3D" id="1.10.260.40">
    <property type="entry name" value="lambda repressor-like DNA-binding domains"/>
    <property type="match status" value="1"/>
</dbReference>
<dbReference type="OrthoDB" id="9815116at2"/>
<dbReference type="InterPro" id="IPR001387">
    <property type="entry name" value="Cro/C1-type_HTH"/>
</dbReference>
<dbReference type="CDD" id="cd00093">
    <property type="entry name" value="HTH_XRE"/>
    <property type="match status" value="1"/>
</dbReference>
<dbReference type="FunFam" id="3.40.50.300:FF:000285">
    <property type="entry name" value="Sporulation initiation inhibitor Soj"/>
    <property type="match status" value="1"/>
</dbReference>
<dbReference type="GO" id="GO:0003677">
    <property type="term" value="F:DNA binding"/>
    <property type="evidence" value="ECO:0007669"/>
    <property type="project" value="InterPro"/>
</dbReference>
<evidence type="ECO:0000256" key="1">
    <source>
        <dbReference type="ARBA" id="ARBA00057242"/>
    </source>
</evidence>
<proteinExistence type="predicted"/>
<dbReference type="Gene3D" id="3.40.50.300">
    <property type="entry name" value="P-loop containing nucleotide triphosphate hydrolases"/>
    <property type="match status" value="1"/>
</dbReference>
<dbReference type="SUPFAM" id="SSF47413">
    <property type="entry name" value="lambda repressor-like DNA-binding domains"/>
    <property type="match status" value="1"/>
</dbReference>
<dbReference type="InterPro" id="IPR027417">
    <property type="entry name" value="P-loop_NTPase"/>
</dbReference>
<dbReference type="AlphaFoldDB" id="A0A2B8BN15"/>
<evidence type="ECO:0000259" key="3">
    <source>
        <dbReference type="Pfam" id="PF13614"/>
    </source>
</evidence>
<dbReference type="PANTHER" id="PTHR13696:SF99">
    <property type="entry name" value="COBYRINIC ACID AC-DIAMIDE SYNTHASE"/>
    <property type="match status" value="1"/>
</dbReference>
<accession>A0A2B8BN15</accession>
<evidence type="ECO:0000313" key="4">
    <source>
        <dbReference type="EMBL" id="PGH58802.1"/>
    </source>
</evidence>
<evidence type="ECO:0000256" key="2">
    <source>
        <dbReference type="ARBA" id="ARBA00074747"/>
    </source>
</evidence>
<dbReference type="InterPro" id="IPR025669">
    <property type="entry name" value="AAA_dom"/>
</dbReference>
<protein>
    <recommendedName>
        <fullName evidence="2">Chromosome partitioning protein ParA</fullName>
    </recommendedName>
</protein>
<dbReference type="PANTHER" id="PTHR13696">
    <property type="entry name" value="P-LOOP CONTAINING NUCLEOSIDE TRIPHOSPHATE HYDROLASE"/>
    <property type="match status" value="1"/>
</dbReference>
<dbReference type="Pfam" id="PF13560">
    <property type="entry name" value="HTH_31"/>
    <property type="match status" value="1"/>
</dbReference>
<comment type="function">
    <text evidence="1">Involved in chromosome partition. Localize to both poles of the predivisional cell following completion of DNA replication.</text>
</comment>
<feature type="domain" description="AAA" evidence="3">
    <location>
        <begin position="100"/>
        <end position="276"/>
    </location>
</feature>
<dbReference type="CDD" id="cd02042">
    <property type="entry name" value="ParAB_family"/>
    <property type="match status" value="1"/>
</dbReference>
<comment type="caution">
    <text evidence="4">The sequence shown here is derived from an EMBL/GenBank/DDBJ whole genome shotgun (WGS) entry which is preliminary data.</text>
</comment>
<evidence type="ECO:0000313" key="5">
    <source>
        <dbReference type="Proteomes" id="UP000225379"/>
    </source>
</evidence>
<name>A0A2B8BN15_9PROT</name>
<dbReference type="InterPro" id="IPR050678">
    <property type="entry name" value="DNA_Partitioning_ATPase"/>
</dbReference>
<dbReference type="EMBL" id="PDKW01000037">
    <property type="protein sequence ID" value="PGH58802.1"/>
    <property type="molecule type" value="Genomic_DNA"/>
</dbReference>
<dbReference type="SUPFAM" id="SSF52540">
    <property type="entry name" value="P-loop containing nucleoside triphosphate hydrolases"/>
    <property type="match status" value="1"/>
</dbReference>
<dbReference type="Proteomes" id="UP000225379">
    <property type="component" value="Unassembled WGS sequence"/>
</dbReference>
<gene>
    <name evidence="4" type="ORF">CRT60_02060</name>
</gene>
<organism evidence="4 5">
    <name type="scientific">Azospirillum palustre</name>
    <dbReference type="NCBI Taxonomy" id="2044885"/>
    <lineage>
        <taxon>Bacteria</taxon>
        <taxon>Pseudomonadati</taxon>
        <taxon>Pseudomonadota</taxon>
        <taxon>Alphaproteobacteria</taxon>
        <taxon>Rhodospirillales</taxon>
        <taxon>Azospirillaceae</taxon>
        <taxon>Azospirillum</taxon>
    </lineage>
</organism>
<dbReference type="InterPro" id="IPR010982">
    <property type="entry name" value="Lambda_DNA-bd_dom_sf"/>
</dbReference>